<dbReference type="SUPFAM" id="SSF160696">
    <property type="entry name" value="BTG domain-like"/>
    <property type="match status" value="1"/>
</dbReference>
<dbReference type="FunCoup" id="A0A6P7I1F6">
    <property type="interactions" value="50"/>
</dbReference>
<evidence type="ECO:0000313" key="5">
    <source>
        <dbReference type="RefSeq" id="XP_028259653.1"/>
    </source>
</evidence>
<dbReference type="Pfam" id="PF07742">
    <property type="entry name" value="BTG"/>
    <property type="match status" value="1"/>
</dbReference>
<organism evidence="4 5">
    <name type="scientific">Parambassis ranga</name>
    <name type="common">Indian glassy fish</name>
    <dbReference type="NCBI Taxonomy" id="210632"/>
    <lineage>
        <taxon>Eukaryota</taxon>
        <taxon>Metazoa</taxon>
        <taxon>Chordata</taxon>
        <taxon>Craniata</taxon>
        <taxon>Vertebrata</taxon>
        <taxon>Euteleostomi</taxon>
        <taxon>Actinopterygii</taxon>
        <taxon>Neopterygii</taxon>
        <taxon>Teleostei</taxon>
        <taxon>Neoteleostei</taxon>
        <taxon>Acanthomorphata</taxon>
        <taxon>Ovalentaria</taxon>
        <taxon>Ambassidae</taxon>
        <taxon>Parambassis</taxon>
    </lineage>
</organism>
<proteinExistence type="inferred from homology"/>
<accession>A0A6P7I1F6</accession>
<name>A0A6P7I1F6_9TELE</name>
<dbReference type="PRINTS" id="PR00310">
    <property type="entry name" value="ANTIPRLFBTG1"/>
</dbReference>
<protein>
    <submittedName>
        <fullName evidence="5">Uncharacterized protein LOC114434533</fullName>
    </submittedName>
</protein>
<dbReference type="InterPro" id="IPR036054">
    <property type="entry name" value="BTG-like_sf"/>
</dbReference>
<dbReference type="FunFam" id="3.90.640.90:FF:000002">
    <property type="entry name" value="BTG anti-proliferation factor 4"/>
    <property type="match status" value="1"/>
</dbReference>
<feature type="domain" description="Anti-proliferative protein" evidence="3">
    <location>
        <begin position="126"/>
        <end position="146"/>
    </location>
</feature>
<feature type="compositionally biased region" description="Acidic residues" evidence="2">
    <location>
        <begin position="335"/>
        <end position="353"/>
    </location>
</feature>
<evidence type="ECO:0000256" key="2">
    <source>
        <dbReference type="SAM" id="MobiDB-lite"/>
    </source>
</evidence>
<dbReference type="Gene3D" id="3.90.640.90">
    <property type="entry name" value="Anti-proliferative protein, N-terminal domain"/>
    <property type="match status" value="1"/>
</dbReference>
<dbReference type="SMART" id="SM00099">
    <property type="entry name" value="btg1"/>
    <property type="match status" value="1"/>
</dbReference>
<dbReference type="OrthoDB" id="19928at2759"/>
<dbReference type="RefSeq" id="XP_028259653.1">
    <property type="nucleotide sequence ID" value="XM_028403852.1"/>
</dbReference>
<evidence type="ECO:0000256" key="1">
    <source>
        <dbReference type="ARBA" id="ARBA00007989"/>
    </source>
</evidence>
<dbReference type="GeneID" id="114434533"/>
<keyword evidence="4" id="KW-1185">Reference proteome</keyword>
<evidence type="ECO:0000259" key="3">
    <source>
        <dbReference type="PROSITE" id="PS00960"/>
    </source>
</evidence>
<evidence type="ECO:0000313" key="4">
    <source>
        <dbReference type="Proteomes" id="UP000515145"/>
    </source>
</evidence>
<dbReference type="PANTHER" id="PTHR22978">
    <property type="entry name" value="B-CELL TRANSLOCATION GENE"/>
    <property type="match status" value="1"/>
</dbReference>
<dbReference type="PANTHER" id="PTHR22978:SF12">
    <property type="entry name" value="MATERNAL B9.15 PROTEIN-LIKE ISOFORM X1"/>
    <property type="match status" value="1"/>
</dbReference>
<comment type="similarity">
    <text evidence="1">Belongs to the BTG family.</text>
</comment>
<dbReference type="InterPro" id="IPR033332">
    <property type="entry name" value="BTG"/>
</dbReference>
<gene>
    <name evidence="5" type="primary">LOC114434533</name>
</gene>
<feature type="region of interest" description="Disordered" evidence="2">
    <location>
        <begin position="327"/>
        <end position="353"/>
    </location>
</feature>
<dbReference type="GO" id="GO:0005634">
    <property type="term" value="C:nucleus"/>
    <property type="evidence" value="ECO:0007669"/>
    <property type="project" value="TreeGrafter"/>
</dbReference>
<reference evidence="5" key="1">
    <citation type="submission" date="2025-08" db="UniProtKB">
        <authorList>
            <consortium name="RefSeq"/>
        </authorList>
    </citation>
    <scope>IDENTIFICATION</scope>
</reference>
<dbReference type="InterPro" id="IPR002087">
    <property type="entry name" value="Anti_prolifrtn"/>
</dbReference>
<dbReference type="PROSITE" id="PS00960">
    <property type="entry name" value="BTG_1"/>
    <property type="match status" value="1"/>
</dbReference>
<dbReference type="AlphaFoldDB" id="A0A6P7I1F6"/>
<sequence length="420" mass="47305">MDTPVYKHQKQNIKNKINRRVKLMVMLHVMFCSNTEQSSEQGSNTCLKYNNFQEHSVAHGRETRPQGTRTTAVSHTGHLCLYYIMKREVEAGVDFLKRLAMIHGKLDKVKAELFAEKLQKLLCKKYHNHWYPDCPSKGQAYRCIRINNGVLTDEAVLKACEESKLTPRDLGLPAEVTIWIDPLEVCARSRENGRPFTVACFDEEEEEEEEGVQGDQDDSLNLCTSDYQSATSSDCGSTAYSNTEQLPTSPQYFYPSAPVWPQYNQGVPVFLPSVCAPLAPPPQTQQAWVYYSLPQLSREIGGPGVQGDQDDSLDLYTSDYHSATSSVCGSTAYSDTEEEAKDGETEAEQEKEEAEGNFYLVPNELPTSLQYFFHSTPVWPQYNQGVPVFLPSVCAPLVPPPQTQQAWVYYSLPQPSPVRK</sequence>
<dbReference type="InParanoid" id="A0A6P7I1F6"/>
<dbReference type="Proteomes" id="UP000515145">
    <property type="component" value="Chromosome 1"/>
</dbReference>
<dbReference type="GO" id="GO:0005737">
    <property type="term" value="C:cytoplasm"/>
    <property type="evidence" value="ECO:0007669"/>
    <property type="project" value="TreeGrafter"/>
</dbReference>